<dbReference type="EC" id="4.1.2.-" evidence="5"/>
<dbReference type="STRING" id="1675527.AIOL_002337"/>
<dbReference type="AlphaFoldDB" id="A0A0J9E6B6"/>
<proteinExistence type="predicted"/>
<dbReference type="GO" id="GO:0046872">
    <property type="term" value="F:metal ion binding"/>
    <property type="evidence" value="ECO:0007669"/>
    <property type="project" value="UniProtKB-KW"/>
</dbReference>
<dbReference type="Gene3D" id="3.20.20.60">
    <property type="entry name" value="Phosphoenolpyruvate-binding domains"/>
    <property type="match status" value="1"/>
</dbReference>
<dbReference type="Pfam" id="PF03328">
    <property type="entry name" value="HpcH_HpaI"/>
    <property type="match status" value="1"/>
</dbReference>
<evidence type="ECO:0000313" key="5">
    <source>
        <dbReference type="EMBL" id="KMW57374.1"/>
    </source>
</evidence>
<organism evidence="5 6">
    <name type="scientific">Candidatus Rhodobacter oscarellae</name>
    <dbReference type="NCBI Taxonomy" id="1675527"/>
    <lineage>
        <taxon>Bacteria</taxon>
        <taxon>Pseudomonadati</taxon>
        <taxon>Pseudomonadota</taxon>
        <taxon>Alphaproteobacteria</taxon>
        <taxon>Rhodobacterales</taxon>
        <taxon>Rhodobacter group</taxon>
        <taxon>Rhodobacter</taxon>
    </lineage>
</organism>
<keyword evidence="6" id="KW-1185">Reference proteome</keyword>
<evidence type="ECO:0000313" key="6">
    <source>
        <dbReference type="Proteomes" id="UP000037178"/>
    </source>
</evidence>
<keyword evidence="1" id="KW-0479">Metal-binding</keyword>
<dbReference type="InterPro" id="IPR050251">
    <property type="entry name" value="HpcH-HpaI_aldolase"/>
</dbReference>
<dbReference type="PATRIC" id="fig|1675527.3.peg.2451"/>
<dbReference type="PANTHER" id="PTHR30502:SF4">
    <property type="entry name" value="5-KETO-4-DEOXY-D-GLUCARATE ALDOLASE"/>
    <property type="match status" value="1"/>
</dbReference>
<dbReference type="InterPro" id="IPR040442">
    <property type="entry name" value="Pyrv_kinase-like_dom_sf"/>
</dbReference>
<dbReference type="RefSeq" id="WP_049643108.1">
    <property type="nucleotide sequence ID" value="NZ_LFTY01000002.1"/>
</dbReference>
<dbReference type="Proteomes" id="UP000037178">
    <property type="component" value="Unassembled WGS sequence"/>
</dbReference>
<evidence type="ECO:0000256" key="1">
    <source>
        <dbReference type="ARBA" id="ARBA00022723"/>
    </source>
</evidence>
<dbReference type="OrthoDB" id="9802624at2"/>
<feature type="domain" description="HpcH/HpaI aldolase/citrate lyase" evidence="4">
    <location>
        <begin position="18"/>
        <end position="244"/>
    </location>
</feature>
<dbReference type="EMBL" id="LFTY01000002">
    <property type="protein sequence ID" value="KMW57374.1"/>
    <property type="molecule type" value="Genomic_DNA"/>
</dbReference>
<name>A0A0J9E6B6_9RHOB</name>
<dbReference type="GO" id="GO:0005737">
    <property type="term" value="C:cytoplasm"/>
    <property type="evidence" value="ECO:0007669"/>
    <property type="project" value="TreeGrafter"/>
</dbReference>
<accession>A0A0J9E6B6</accession>
<comment type="caution">
    <text evidence="5">The sequence shown here is derived from an EMBL/GenBank/DDBJ whole genome shotgun (WGS) entry which is preliminary data.</text>
</comment>
<dbReference type="InterPro" id="IPR015813">
    <property type="entry name" value="Pyrv/PenolPyrv_kinase-like_dom"/>
</dbReference>
<keyword evidence="2 5" id="KW-0456">Lyase</keyword>
<dbReference type="InterPro" id="IPR005000">
    <property type="entry name" value="Aldolase/citrate-lyase_domain"/>
</dbReference>
<dbReference type="PANTHER" id="PTHR30502">
    <property type="entry name" value="2-KETO-3-DEOXY-L-RHAMNONATE ALDOLASE"/>
    <property type="match status" value="1"/>
</dbReference>
<evidence type="ECO:0000259" key="4">
    <source>
        <dbReference type="Pfam" id="PF03328"/>
    </source>
</evidence>
<reference evidence="5 6" key="1">
    <citation type="submission" date="2015-06" db="EMBL/GenBank/DDBJ databases">
        <title>Draft genome sequence of an Alphaproteobacteria species associated to the Mediterranean sponge Oscarella lobularis.</title>
        <authorList>
            <person name="Jourda C."/>
            <person name="Santini S."/>
            <person name="Claverie J.-M."/>
        </authorList>
    </citation>
    <scope>NUCLEOTIDE SEQUENCE [LARGE SCALE GENOMIC DNA]</scope>
    <source>
        <strain evidence="5">IGS</strain>
    </source>
</reference>
<gene>
    <name evidence="5" type="ORF">AIOL_002337</name>
</gene>
<protein>
    <submittedName>
        <fullName evidence="5">2,4-dihydroxyhept-2-ene-1,7-dioic acid aldolase</fullName>
        <ecNumber evidence="5">4.1.2.-</ecNumber>
    </submittedName>
</protein>
<comment type="catalytic activity">
    <reaction evidence="3">
        <text>D-glyceraldehyde + pyruvate = 2-dehydro-3-deoxy-L-galactonate</text>
        <dbReference type="Rhea" id="RHEA:80055"/>
        <dbReference type="ChEBI" id="CHEBI:15361"/>
        <dbReference type="ChEBI" id="CHEBI:17378"/>
        <dbReference type="ChEBI" id="CHEBI:75545"/>
    </reaction>
</comment>
<dbReference type="SUPFAM" id="SSF51621">
    <property type="entry name" value="Phosphoenolpyruvate/pyruvate domain"/>
    <property type="match status" value="1"/>
</dbReference>
<evidence type="ECO:0000256" key="2">
    <source>
        <dbReference type="ARBA" id="ARBA00023239"/>
    </source>
</evidence>
<evidence type="ECO:0000256" key="3">
    <source>
        <dbReference type="ARBA" id="ARBA00045074"/>
    </source>
</evidence>
<dbReference type="GO" id="GO:0016832">
    <property type="term" value="F:aldehyde-lyase activity"/>
    <property type="evidence" value="ECO:0007669"/>
    <property type="project" value="TreeGrafter"/>
</dbReference>
<sequence>MPAPRNLLKEKLIAGQTQIGCWLDMAANVPAEIAGRAGFDWCMIDGEHAPLNPTLIRDQLIALQAVGCAAAVRVPMGEAWYLKQVLDAGAQSVLVPMVDSAAEARAMVQAVKYPPQGGRGLAALVIRASGYGAEADYTQTANDQICLMVQAETPGAVEHIDAIAATEGVDCVFIGPHDLAANMGYVGNTDAAEVRAAIAHVMARTRAAGKAVGMFCLNPDDLAGYRDMGATVLAVASDVVSYRQALEERIRKVRSVLK</sequence>